<keyword evidence="3" id="KW-1185">Reference proteome</keyword>
<dbReference type="InterPro" id="IPR002575">
    <property type="entry name" value="Aminoglycoside_PTrfase"/>
</dbReference>
<protein>
    <recommendedName>
        <fullName evidence="1">Aminoglycoside phosphotransferase domain-containing protein</fullName>
    </recommendedName>
</protein>
<dbReference type="InterPro" id="IPR051678">
    <property type="entry name" value="AGP_Transferase"/>
</dbReference>
<dbReference type="Proteomes" id="UP000537989">
    <property type="component" value="Unassembled WGS sequence"/>
</dbReference>
<dbReference type="SUPFAM" id="SSF56112">
    <property type="entry name" value="Protein kinase-like (PK-like)"/>
    <property type="match status" value="1"/>
</dbReference>
<comment type="caution">
    <text evidence="2">The sequence shown here is derived from an EMBL/GenBank/DDBJ whole genome shotgun (WGS) entry which is preliminary data.</text>
</comment>
<evidence type="ECO:0000259" key="1">
    <source>
        <dbReference type="Pfam" id="PF01636"/>
    </source>
</evidence>
<sequence length="293" mass="33130">MQYNVCQVRPGGPDRPSITDKVALVTRGRFKDYSESGIPLPDVSLKQASSQFSKSIAWHRVSTEIALKQHKPTPLITKLAPSFCHRLSEYGAVLFSAFCRLMPSPLRAQMYRGLWFLGARLYGPSCSFNVQRLPFGVYLKMKRLEEHQSLASDSDTSYLLTTRLPGHPVGFYLDSMSEEGVDAFNNELQRYLTELRAIRKPVGISHAICNTIGEPLYDYRMIAGQDYDKDRGDFIEPFATEDDFNNKLQTPALPGVFHRSGHKIVLTHADINMRNILYHNGRISGIIDWENAG</sequence>
<feature type="domain" description="Aminoglycoside phosphotransferase" evidence="1">
    <location>
        <begin position="147"/>
        <end position="293"/>
    </location>
</feature>
<evidence type="ECO:0000313" key="2">
    <source>
        <dbReference type="EMBL" id="KAF5239816.1"/>
    </source>
</evidence>
<dbReference type="PANTHER" id="PTHR21310">
    <property type="entry name" value="AMINOGLYCOSIDE PHOSPHOTRANSFERASE-RELATED-RELATED"/>
    <property type="match status" value="1"/>
</dbReference>
<name>A0AAN6C2K6_FUSAU</name>
<dbReference type="Pfam" id="PF01636">
    <property type="entry name" value="APH"/>
    <property type="match status" value="1"/>
</dbReference>
<proteinExistence type="predicted"/>
<dbReference type="PANTHER" id="PTHR21310:SF58">
    <property type="entry name" value="AMINOGLYCOSIDE PHOSPHOTRANSFERASE DOMAIN-CONTAINING PROTEIN"/>
    <property type="match status" value="1"/>
</dbReference>
<dbReference type="AlphaFoldDB" id="A0AAN6C2K6"/>
<reference evidence="2 3" key="1">
    <citation type="submission" date="2020-02" db="EMBL/GenBank/DDBJ databases">
        <title>Identification and distribution of gene clusters putatively required for synthesis of sphingolipid metabolism inhibitors in phylogenetically diverse species of the filamentous fungus Fusarium.</title>
        <authorList>
            <person name="Kim H.-S."/>
            <person name="Busman M."/>
            <person name="Brown D.W."/>
            <person name="Divon H."/>
            <person name="Uhlig S."/>
            <person name="Proctor R.H."/>
        </authorList>
    </citation>
    <scope>NUCLEOTIDE SEQUENCE [LARGE SCALE GENOMIC DNA]</scope>
    <source>
        <strain evidence="2 3">NRRL 2903</strain>
    </source>
</reference>
<dbReference type="Gene3D" id="3.90.1200.10">
    <property type="match status" value="1"/>
</dbReference>
<accession>A0AAN6C2K6</accession>
<dbReference type="InterPro" id="IPR011009">
    <property type="entry name" value="Kinase-like_dom_sf"/>
</dbReference>
<gene>
    <name evidence="2" type="ORF">FAUST_4700</name>
</gene>
<organism evidence="2 3">
    <name type="scientific">Fusarium austroamericanum</name>
    <dbReference type="NCBI Taxonomy" id="282268"/>
    <lineage>
        <taxon>Eukaryota</taxon>
        <taxon>Fungi</taxon>
        <taxon>Dikarya</taxon>
        <taxon>Ascomycota</taxon>
        <taxon>Pezizomycotina</taxon>
        <taxon>Sordariomycetes</taxon>
        <taxon>Hypocreomycetidae</taxon>
        <taxon>Hypocreales</taxon>
        <taxon>Nectriaceae</taxon>
        <taxon>Fusarium</taxon>
    </lineage>
</organism>
<evidence type="ECO:0000313" key="3">
    <source>
        <dbReference type="Proteomes" id="UP000537989"/>
    </source>
</evidence>
<dbReference type="EMBL" id="JAAMOD010000120">
    <property type="protein sequence ID" value="KAF5239816.1"/>
    <property type="molecule type" value="Genomic_DNA"/>
</dbReference>